<feature type="transmembrane region" description="Helical" evidence="1">
    <location>
        <begin position="28"/>
        <end position="46"/>
    </location>
</feature>
<accession>A0A3T0I3M7</accession>
<gene>
    <name evidence="2" type="ORF">CHR53_23255</name>
</gene>
<dbReference type="InterPro" id="IPR007165">
    <property type="entry name" value="Phage_holin_4_2"/>
</dbReference>
<name>A0A3T0I3M7_9BACI</name>
<dbReference type="EMBL" id="CP022572">
    <property type="protein sequence ID" value="AZU63932.1"/>
    <property type="molecule type" value="Genomic_DNA"/>
</dbReference>
<feature type="transmembrane region" description="Helical" evidence="1">
    <location>
        <begin position="90"/>
        <end position="113"/>
    </location>
</feature>
<evidence type="ECO:0000313" key="3">
    <source>
        <dbReference type="Proteomes" id="UP000282892"/>
    </source>
</evidence>
<dbReference type="PANTHER" id="PTHR37309:SF1">
    <property type="entry name" value="SLR0284 PROTEIN"/>
    <property type="match status" value="1"/>
</dbReference>
<protein>
    <submittedName>
        <fullName evidence="2">Phage holin family protein</fullName>
    </submittedName>
</protein>
<evidence type="ECO:0000313" key="2">
    <source>
        <dbReference type="EMBL" id="AZU63932.1"/>
    </source>
</evidence>
<dbReference type="OrthoDB" id="7205479at2"/>
<feature type="transmembrane region" description="Helical" evidence="1">
    <location>
        <begin position="51"/>
        <end position="70"/>
    </location>
</feature>
<dbReference type="Pfam" id="PF04020">
    <property type="entry name" value="Phage_holin_4_2"/>
    <property type="match status" value="1"/>
</dbReference>
<dbReference type="AlphaFoldDB" id="A0A3T0I3M7"/>
<keyword evidence="3" id="KW-1185">Reference proteome</keyword>
<dbReference type="PANTHER" id="PTHR37309">
    <property type="entry name" value="SLR0284 PROTEIN"/>
    <property type="match status" value="1"/>
</dbReference>
<dbReference type="KEGG" id="nmk:CHR53_23255"/>
<keyword evidence="1" id="KW-0812">Transmembrane</keyword>
<keyword evidence="1" id="KW-1133">Transmembrane helix</keyword>
<reference evidence="2 3" key="1">
    <citation type="submission" date="2017-07" db="EMBL/GenBank/DDBJ databases">
        <title>The complete genome sequence of Bacillus mesonae strain H20-5, an efficient strain improving plant abiotic stress resistance.</title>
        <authorList>
            <person name="Kim S.Y."/>
            <person name="Song H."/>
            <person name="Sang M.K."/>
            <person name="Weon H.-Y."/>
            <person name="Song J."/>
        </authorList>
    </citation>
    <scope>NUCLEOTIDE SEQUENCE [LARGE SCALE GENOMIC DNA]</scope>
    <source>
        <strain evidence="2 3">H20-5</strain>
    </source>
</reference>
<organism evidence="2 3">
    <name type="scientific">Neobacillus mesonae</name>
    <dbReference type="NCBI Taxonomy" id="1193713"/>
    <lineage>
        <taxon>Bacteria</taxon>
        <taxon>Bacillati</taxon>
        <taxon>Bacillota</taxon>
        <taxon>Bacilli</taxon>
        <taxon>Bacillales</taxon>
        <taxon>Bacillaceae</taxon>
        <taxon>Neobacillus</taxon>
    </lineage>
</organism>
<dbReference type="Proteomes" id="UP000282892">
    <property type="component" value="Chromosome"/>
</dbReference>
<dbReference type="STRING" id="1193713.GCA_001636315_01549"/>
<dbReference type="RefSeq" id="WP_066387320.1">
    <property type="nucleotide sequence ID" value="NZ_CP022572.1"/>
</dbReference>
<proteinExistence type="predicted"/>
<sequence length="122" mass="13586">MRWLIGCIINAVLFMALAGYFHESFYLSGFTAALQASVLLSILNVLVRPLLILFTLPVTVLTMGLFLFVINAMTLELTDYLMGDAFEIDGFGMALFFAVLMSLVNLVIQKTILEPSRSSRKK</sequence>
<evidence type="ECO:0000256" key="1">
    <source>
        <dbReference type="SAM" id="Phobius"/>
    </source>
</evidence>
<keyword evidence="1" id="KW-0472">Membrane</keyword>